<name>A0ABT0E305_9GAMM</name>
<dbReference type="EMBL" id="JALKII010000001">
    <property type="protein sequence ID" value="MCK0536194.1"/>
    <property type="molecule type" value="Genomic_DNA"/>
</dbReference>
<evidence type="ECO:0000259" key="2">
    <source>
        <dbReference type="Pfam" id="PF01882"/>
    </source>
</evidence>
<sequence>MALVPAWLRRWHRQWLARRMPASRSQRLTQKRIFILPTGYGLFFLLIAALLFLGGINYENNLIMALSFLMVSLFMVAILHTFRNLAGLLVRAGRMLPGHAGAEGALELVLHADDRHPHLSLWLHWPQAPREHVSVLPGEEKSVWLQLALPRRGYVRPGRLVIESRYPLGLVRAWSQLDMAHPCLAWPRAVPSEQRPATGGEADAAQRTRQLAGSDEFHGLRRYQSGDPPRLVDWKAYARGRGLHSKEFVDPAEGWLWLDWHTMPGVDAETRLSRLAWWVLRLAESNQRYGLILPGGTLPPGQGPEQQRQALDMLALHGQPAEEQF</sequence>
<protein>
    <submittedName>
        <fullName evidence="3">DUF58 domain-containing protein</fullName>
    </submittedName>
</protein>
<dbReference type="Pfam" id="PF01882">
    <property type="entry name" value="DUF58"/>
    <property type="match status" value="1"/>
</dbReference>
<accession>A0ABT0E305</accession>
<feature type="transmembrane region" description="Helical" evidence="1">
    <location>
        <begin position="62"/>
        <end position="82"/>
    </location>
</feature>
<reference evidence="3" key="1">
    <citation type="submission" date="2022-04" db="EMBL/GenBank/DDBJ databases">
        <title>Alcanivorax sp. CY1518 draft genome sequence.</title>
        <authorList>
            <person name="Zhao G."/>
            <person name="An M."/>
        </authorList>
    </citation>
    <scope>NUCLEOTIDE SEQUENCE</scope>
    <source>
        <strain evidence="3">CY1518</strain>
    </source>
</reference>
<comment type="caution">
    <text evidence="3">The sequence shown here is derived from an EMBL/GenBank/DDBJ whole genome shotgun (WGS) entry which is preliminary data.</text>
</comment>
<dbReference type="InterPro" id="IPR002881">
    <property type="entry name" value="DUF58"/>
</dbReference>
<feature type="domain" description="DUF58" evidence="2">
    <location>
        <begin position="221"/>
        <end position="322"/>
    </location>
</feature>
<proteinExistence type="predicted"/>
<dbReference type="PANTHER" id="PTHR34351:SF1">
    <property type="entry name" value="SLR1927 PROTEIN"/>
    <property type="match status" value="1"/>
</dbReference>
<keyword evidence="1" id="KW-1133">Transmembrane helix</keyword>
<dbReference type="Proteomes" id="UP001165524">
    <property type="component" value="Unassembled WGS sequence"/>
</dbReference>
<evidence type="ECO:0000313" key="3">
    <source>
        <dbReference type="EMBL" id="MCK0536194.1"/>
    </source>
</evidence>
<gene>
    <name evidence="3" type="ORF">MU846_00535</name>
</gene>
<organism evidence="3 4">
    <name type="scientific">Alcanivorax quisquiliarum</name>
    <dbReference type="NCBI Taxonomy" id="2933565"/>
    <lineage>
        <taxon>Bacteria</taxon>
        <taxon>Pseudomonadati</taxon>
        <taxon>Pseudomonadota</taxon>
        <taxon>Gammaproteobacteria</taxon>
        <taxon>Oceanospirillales</taxon>
        <taxon>Alcanivoracaceae</taxon>
        <taxon>Alcanivorax</taxon>
    </lineage>
</organism>
<dbReference type="PANTHER" id="PTHR34351">
    <property type="entry name" value="SLR1927 PROTEIN-RELATED"/>
    <property type="match status" value="1"/>
</dbReference>
<feature type="transmembrane region" description="Helical" evidence="1">
    <location>
        <begin position="33"/>
        <end position="56"/>
    </location>
</feature>
<evidence type="ECO:0000313" key="4">
    <source>
        <dbReference type="Proteomes" id="UP001165524"/>
    </source>
</evidence>
<evidence type="ECO:0000256" key="1">
    <source>
        <dbReference type="SAM" id="Phobius"/>
    </source>
</evidence>
<keyword evidence="1" id="KW-0472">Membrane</keyword>
<dbReference type="RefSeq" id="WP_246947181.1">
    <property type="nucleotide sequence ID" value="NZ_JALKII010000001.1"/>
</dbReference>
<keyword evidence="4" id="KW-1185">Reference proteome</keyword>
<keyword evidence="1" id="KW-0812">Transmembrane</keyword>